<reference evidence="2" key="1">
    <citation type="journal article" date="2023" name="bioRxiv">
        <title>Improved chromosome-level genome assembly for marigold (Tagetes erecta).</title>
        <authorList>
            <person name="Jiang F."/>
            <person name="Yuan L."/>
            <person name="Wang S."/>
            <person name="Wang H."/>
            <person name="Xu D."/>
            <person name="Wang A."/>
            <person name="Fan W."/>
        </authorList>
    </citation>
    <scope>NUCLEOTIDE SEQUENCE</scope>
    <source>
        <strain evidence="2">WSJ</strain>
        <tissue evidence="2">Leaf</tissue>
    </source>
</reference>
<accession>A0AAD8NJA9</accession>
<comment type="caution">
    <text evidence="2">The sequence shown here is derived from an EMBL/GenBank/DDBJ whole genome shotgun (WGS) entry which is preliminary data.</text>
</comment>
<gene>
    <name evidence="2" type="ORF">QVD17_36545</name>
</gene>
<protein>
    <submittedName>
        <fullName evidence="2">Uncharacterized protein</fullName>
    </submittedName>
</protein>
<organism evidence="2 3">
    <name type="scientific">Tagetes erecta</name>
    <name type="common">African marigold</name>
    <dbReference type="NCBI Taxonomy" id="13708"/>
    <lineage>
        <taxon>Eukaryota</taxon>
        <taxon>Viridiplantae</taxon>
        <taxon>Streptophyta</taxon>
        <taxon>Embryophyta</taxon>
        <taxon>Tracheophyta</taxon>
        <taxon>Spermatophyta</taxon>
        <taxon>Magnoliopsida</taxon>
        <taxon>eudicotyledons</taxon>
        <taxon>Gunneridae</taxon>
        <taxon>Pentapetalae</taxon>
        <taxon>asterids</taxon>
        <taxon>campanulids</taxon>
        <taxon>Asterales</taxon>
        <taxon>Asteraceae</taxon>
        <taxon>Asteroideae</taxon>
        <taxon>Heliantheae alliance</taxon>
        <taxon>Tageteae</taxon>
        <taxon>Tagetes</taxon>
    </lineage>
</organism>
<dbReference type="EMBL" id="JAUHHV010000010">
    <property type="protein sequence ID" value="KAK1410013.1"/>
    <property type="molecule type" value="Genomic_DNA"/>
</dbReference>
<evidence type="ECO:0000313" key="2">
    <source>
        <dbReference type="EMBL" id="KAK1410013.1"/>
    </source>
</evidence>
<evidence type="ECO:0000256" key="1">
    <source>
        <dbReference type="SAM" id="MobiDB-lite"/>
    </source>
</evidence>
<dbReference type="AlphaFoldDB" id="A0AAD8NJA9"/>
<proteinExistence type="predicted"/>
<name>A0AAD8NJA9_TARER</name>
<feature type="region of interest" description="Disordered" evidence="1">
    <location>
        <begin position="1"/>
        <end position="25"/>
    </location>
</feature>
<dbReference type="Proteomes" id="UP001229421">
    <property type="component" value="Unassembled WGS sequence"/>
</dbReference>
<keyword evidence="3" id="KW-1185">Reference proteome</keyword>
<sequence length="82" mass="9089">MKKGELDSSEEPEAKHYVGVGGREKKRLQRKKLGFPMLLHAQRDAPTSGCFTPRVACHHKRPKAAAAAAALHFDHWSNKSGK</sequence>
<feature type="compositionally biased region" description="Basic and acidic residues" evidence="1">
    <location>
        <begin position="1"/>
        <end position="16"/>
    </location>
</feature>
<evidence type="ECO:0000313" key="3">
    <source>
        <dbReference type="Proteomes" id="UP001229421"/>
    </source>
</evidence>